<name>A0A382WAH3_9ZZZZ</name>
<dbReference type="EMBL" id="UINC01157908">
    <property type="protein sequence ID" value="SVD55151.1"/>
    <property type="molecule type" value="Genomic_DNA"/>
</dbReference>
<organism evidence="2">
    <name type="scientific">marine metagenome</name>
    <dbReference type="NCBI Taxonomy" id="408172"/>
    <lineage>
        <taxon>unclassified sequences</taxon>
        <taxon>metagenomes</taxon>
        <taxon>ecological metagenomes</taxon>
    </lineage>
</organism>
<evidence type="ECO:0000313" key="2">
    <source>
        <dbReference type="EMBL" id="SVD55151.1"/>
    </source>
</evidence>
<evidence type="ECO:0000256" key="1">
    <source>
        <dbReference type="SAM" id="MobiDB-lite"/>
    </source>
</evidence>
<protein>
    <submittedName>
        <fullName evidence="2">Uncharacterized protein</fullName>
    </submittedName>
</protein>
<dbReference type="AlphaFoldDB" id="A0A382WAH3"/>
<accession>A0A382WAH3</accession>
<feature type="region of interest" description="Disordered" evidence="1">
    <location>
        <begin position="15"/>
        <end position="43"/>
    </location>
</feature>
<sequence>MAATGDRYAFSISRRGRTRSINGRMPSSLEMAKDSSNSEMALA</sequence>
<proteinExistence type="predicted"/>
<reference evidence="2" key="1">
    <citation type="submission" date="2018-05" db="EMBL/GenBank/DDBJ databases">
        <authorList>
            <person name="Lanie J.A."/>
            <person name="Ng W.-L."/>
            <person name="Kazmierczak K.M."/>
            <person name="Andrzejewski T.M."/>
            <person name="Davidsen T.M."/>
            <person name="Wayne K.J."/>
            <person name="Tettelin H."/>
            <person name="Glass J.I."/>
            <person name="Rusch D."/>
            <person name="Podicherti R."/>
            <person name="Tsui H.-C.T."/>
            <person name="Winkler M.E."/>
        </authorList>
    </citation>
    <scope>NUCLEOTIDE SEQUENCE</scope>
</reference>
<feature type="non-terminal residue" evidence="2">
    <location>
        <position position="43"/>
    </location>
</feature>
<feature type="compositionally biased region" description="Polar residues" evidence="1">
    <location>
        <begin position="34"/>
        <end position="43"/>
    </location>
</feature>
<gene>
    <name evidence="2" type="ORF">METZ01_LOCUS408005</name>
</gene>